<feature type="region of interest" description="Disordered" evidence="7">
    <location>
        <begin position="635"/>
        <end position="654"/>
    </location>
</feature>
<feature type="domain" description="GATA-type" evidence="8">
    <location>
        <begin position="559"/>
        <end position="595"/>
    </location>
</feature>
<dbReference type="PANTHER" id="PTHR47172:SF24">
    <property type="entry name" value="GATA ZINC FINGER DOMAIN-CONTAINING PROTEIN 14-RELATED"/>
    <property type="match status" value="1"/>
</dbReference>
<evidence type="ECO:0000256" key="4">
    <source>
        <dbReference type="ARBA" id="ARBA00023015"/>
    </source>
</evidence>
<dbReference type="Pfam" id="PF00320">
    <property type="entry name" value="GATA"/>
    <property type="match status" value="1"/>
</dbReference>
<evidence type="ECO:0000256" key="3">
    <source>
        <dbReference type="ARBA" id="ARBA00022833"/>
    </source>
</evidence>
<feature type="region of interest" description="Disordered" evidence="7">
    <location>
        <begin position="105"/>
        <end position="159"/>
    </location>
</feature>
<comment type="caution">
    <text evidence="9">The sequence shown here is derived from an EMBL/GenBank/DDBJ whole genome shotgun (WGS) entry which is preliminary data.</text>
</comment>
<reference evidence="9 10" key="1">
    <citation type="submission" date="2021-02" db="EMBL/GenBank/DDBJ databases">
        <title>Variation within the Batrachochytrium salamandrivorans European outbreak.</title>
        <authorList>
            <person name="Kelly M."/>
            <person name="Pasmans F."/>
            <person name="Shea T.P."/>
            <person name="Munoz J.F."/>
            <person name="Carranza S."/>
            <person name="Cuomo C.A."/>
            <person name="Martel A."/>
        </authorList>
    </citation>
    <scope>NUCLEOTIDE SEQUENCE [LARGE SCALE GENOMIC DNA]</scope>
    <source>
        <strain evidence="9 10">AMFP18/2</strain>
    </source>
</reference>
<dbReference type="InterPro" id="IPR013088">
    <property type="entry name" value="Znf_NHR/GATA"/>
</dbReference>
<feature type="compositionally biased region" description="Low complexity" evidence="7">
    <location>
        <begin position="1049"/>
        <end position="1063"/>
    </location>
</feature>
<feature type="compositionally biased region" description="Polar residues" evidence="7">
    <location>
        <begin position="745"/>
        <end position="757"/>
    </location>
</feature>
<evidence type="ECO:0000313" key="10">
    <source>
        <dbReference type="Proteomes" id="UP001648503"/>
    </source>
</evidence>
<feature type="compositionally biased region" description="Low complexity" evidence="7">
    <location>
        <begin position="112"/>
        <end position="140"/>
    </location>
</feature>
<evidence type="ECO:0000259" key="8">
    <source>
        <dbReference type="PROSITE" id="PS50114"/>
    </source>
</evidence>
<dbReference type="PROSITE" id="PS50114">
    <property type="entry name" value="GATA_ZN_FINGER_2"/>
    <property type="match status" value="1"/>
</dbReference>
<keyword evidence="5" id="KW-0804">Transcription</keyword>
<evidence type="ECO:0000256" key="1">
    <source>
        <dbReference type="ARBA" id="ARBA00022723"/>
    </source>
</evidence>
<feature type="compositionally biased region" description="Polar residues" evidence="7">
    <location>
        <begin position="150"/>
        <end position="159"/>
    </location>
</feature>
<dbReference type="SMART" id="SM00401">
    <property type="entry name" value="ZnF_GATA"/>
    <property type="match status" value="1"/>
</dbReference>
<dbReference type="InterPro" id="IPR000679">
    <property type="entry name" value="Znf_GATA"/>
</dbReference>
<evidence type="ECO:0000256" key="7">
    <source>
        <dbReference type="SAM" id="MobiDB-lite"/>
    </source>
</evidence>
<feature type="region of interest" description="Disordered" evidence="7">
    <location>
        <begin position="1"/>
        <end position="74"/>
    </location>
</feature>
<feature type="region of interest" description="Disordered" evidence="7">
    <location>
        <begin position="1046"/>
        <end position="1118"/>
    </location>
</feature>
<dbReference type="EMBL" id="JAFCIX010000388">
    <property type="protein sequence ID" value="KAH6592199.1"/>
    <property type="molecule type" value="Genomic_DNA"/>
</dbReference>
<name>A0ABQ8F818_9FUNG</name>
<keyword evidence="1" id="KW-0479">Metal-binding</keyword>
<dbReference type="Gene3D" id="3.30.50.10">
    <property type="entry name" value="Erythroid Transcription Factor GATA-1, subunit A"/>
    <property type="match status" value="1"/>
</dbReference>
<feature type="compositionally biased region" description="Polar residues" evidence="7">
    <location>
        <begin position="65"/>
        <end position="74"/>
    </location>
</feature>
<gene>
    <name evidence="9" type="ORF">BASA50_008191</name>
</gene>
<evidence type="ECO:0000256" key="6">
    <source>
        <dbReference type="PROSITE-ProRule" id="PRU00094"/>
    </source>
</evidence>
<feature type="region of interest" description="Disordered" evidence="7">
    <location>
        <begin position="686"/>
        <end position="790"/>
    </location>
</feature>
<feature type="compositionally biased region" description="Polar residues" evidence="7">
    <location>
        <begin position="547"/>
        <end position="564"/>
    </location>
</feature>
<dbReference type="SUPFAM" id="SSF57716">
    <property type="entry name" value="Glucocorticoid receptor-like (DNA-binding domain)"/>
    <property type="match status" value="1"/>
</dbReference>
<organism evidence="9 10">
    <name type="scientific">Batrachochytrium salamandrivorans</name>
    <dbReference type="NCBI Taxonomy" id="1357716"/>
    <lineage>
        <taxon>Eukaryota</taxon>
        <taxon>Fungi</taxon>
        <taxon>Fungi incertae sedis</taxon>
        <taxon>Chytridiomycota</taxon>
        <taxon>Chytridiomycota incertae sedis</taxon>
        <taxon>Chytridiomycetes</taxon>
        <taxon>Rhizophydiales</taxon>
        <taxon>Rhizophydiales incertae sedis</taxon>
        <taxon>Batrachochytrium</taxon>
    </lineage>
</organism>
<dbReference type="Proteomes" id="UP001648503">
    <property type="component" value="Unassembled WGS sequence"/>
</dbReference>
<keyword evidence="10" id="KW-1185">Reference proteome</keyword>
<dbReference type="CDD" id="cd00202">
    <property type="entry name" value="ZnF_GATA"/>
    <property type="match status" value="1"/>
</dbReference>
<feature type="compositionally biased region" description="Low complexity" evidence="7">
    <location>
        <begin position="38"/>
        <end position="59"/>
    </location>
</feature>
<evidence type="ECO:0000256" key="2">
    <source>
        <dbReference type="ARBA" id="ARBA00022771"/>
    </source>
</evidence>
<feature type="compositionally biased region" description="Polar residues" evidence="7">
    <location>
        <begin position="13"/>
        <end position="29"/>
    </location>
</feature>
<feature type="compositionally biased region" description="Polar residues" evidence="7">
    <location>
        <begin position="1079"/>
        <end position="1094"/>
    </location>
</feature>
<feature type="compositionally biased region" description="Low complexity" evidence="7">
    <location>
        <begin position="758"/>
        <end position="790"/>
    </location>
</feature>
<proteinExistence type="predicted"/>
<feature type="compositionally biased region" description="Low complexity" evidence="7">
    <location>
        <begin position="485"/>
        <end position="496"/>
    </location>
</feature>
<keyword evidence="4" id="KW-0805">Transcription regulation</keyword>
<evidence type="ECO:0000256" key="5">
    <source>
        <dbReference type="ARBA" id="ARBA00023163"/>
    </source>
</evidence>
<evidence type="ECO:0000313" key="9">
    <source>
        <dbReference type="EMBL" id="KAH6592199.1"/>
    </source>
</evidence>
<dbReference type="PANTHER" id="PTHR47172">
    <property type="entry name" value="OS01G0976800 PROTEIN"/>
    <property type="match status" value="1"/>
</dbReference>
<feature type="compositionally biased region" description="Polar residues" evidence="7">
    <location>
        <begin position="702"/>
        <end position="721"/>
    </location>
</feature>
<protein>
    <recommendedName>
        <fullName evidence="8">GATA-type domain-containing protein</fullName>
    </recommendedName>
</protein>
<keyword evidence="3" id="KW-0862">Zinc</keyword>
<feature type="region of interest" description="Disordered" evidence="7">
    <location>
        <begin position="485"/>
        <end position="564"/>
    </location>
</feature>
<sequence length="1188" mass="125384">MGVVAGTRGRGRPTTSAMSARSMPSTRTDAGSHRRSVAIRGVISSSGSSSTNASVSGYSPRHRTSQLLQQRQRAADVRTQSALASRTASSLCRDAAKLESHCNYDNQSGGTKNNKNKNSAIATRTATRTTTATTTATATTPKVRTGKAGRTTNTTESVSFAGQPHTIHSKCGCQGCVSGLQLMADICQHAKTLPMDPLLLATIQSRINTTHSPLYGLANLVQDVTQLLMPLTGSSPLHATRRSSTPVALAKQLRQSLEQVCTQLHSPQTPSTSLFSAIATIPTPQSEEQRTPSPSPPLLLLTPSSSSSLSLCNKQRSFSSLDPAAVLNALGSGVPPSPSIIPTATIIPTETTLSPLSSSRKPFYSTIPTTTPTTIPTTIPTLTTIPTTASRCSLSSSTDYNIVSHSKLSLLPDNMVAIIKQSHHTLCDDIATDPESTLPSPKSLDAVEAVLSHNPLSLPLFKRSNNSTAISPSVLGTVATTATTGTSVASTSTVVAEPPTPPTDSVDLHSPPTWDSLEHATVSLGEQDDHSNQHDRPTSISKDPKRSSTSKLTSSADTSSGNRKCNYCGATSTPMWRHGPGVYKNLCNSCGVKWRRGKILQSKQLRHPLCGPPKPQRRSTTPLVAVSATPSISLSALSSEASMDTDTTPSPTTRRAVALSETESNDAVVVDALSEPLLVDHVLTTTTTTSPPSELDLDPPTCWNSNTPRHMSLPNIMSRSVSAAPPSTLASGGGITRHNRRRRSSSGPGLNHSNSRDPSTIPTVPITGSTTGTTTGSTTVPTTVPTTGSTLLKHTSTTVASLQPLVTSSLLSADHVCCPPAILMDSVVSFVIGEEEKEKKKMLTAAVGIAEHDDNAMVVMDCINHNDVLMSCQTPLKEPTPDSLISMQTTITTTTLQSSLPTIAESPSPSPQTPLSTTAAAAASAAVLHQTLDSSAFPFTPASSMDMCLDTKDISLLQDSTRTAGTAASILVDPMLVDEPDSFLTETTPQVSFASPESLVELQPRVAADEQKNSMLAQQQQLLLSDPQSTVIKPVSPPLTLLPETALVPPLSSHPSAHSSSQPKPAPIRIRLPKIHLNSGANSSSNNKPSNVGSVDTLASDRSTSKHDTPNNYSFASPSARSLRTHEFATLLKMVPKEKIEGFADILASGLDDSHKEAMVRGEQVNVSVMLLRQPTWQSLWDYARACC</sequence>
<accession>A0ABQ8F818</accession>
<keyword evidence="2 6" id="KW-0863">Zinc-finger</keyword>
<feature type="compositionally biased region" description="Basic and acidic residues" evidence="7">
    <location>
        <begin position="527"/>
        <end position="546"/>
    </location>
</feature>